<evidence type="ECO:0000313" key="1">
    <source>
        <dbReference type="EMBL" id="CAK0823806.1"/>
    </source>
</evidence>
<dbReference type="EMBL" id="CAUYUJ010008391">
    <property type="protein sequence ID" value="CAK0823806.1"/>
    <property type="molecule type" value="Genomic_DNA"/>
</dbReference>
<dbReference type="InterPro" id="IPR029044">
    <property type="entry name" value="Nucleotide-diphossugar_trans"/>
</dbReference>
<organism evidence="1 2">
    <name type="scientific">Prorocentrum cordatum</name>
    <dbReference type="NCBI Taxonomy" id="2364126"/>
    <lineage>
        <taxon>Eukaryota</taxon>
        <taxon>Sar</taxon>
        <taxon>Alveolata</taxon>
        <taxon>Dinophyceae</taxon>
        <taxon>Prorocentrales</taxon>
        <taxon>Prorocentraceae</taxon>
        <taxon>Prorocentrum</taxon>
    </lineage>
</organism>
<proteinExistence type="predicted"/>
<sequence>MVCVTWKTASVHWHEQDGSQTMGLEHIEQHCNAVGGVAGWPCASNPLAGDLPGVTDGIIDVDSEAGTSTVAGVQLNASFEGRVALRACLDWPGDAANRECKTASTQMSRWPCQRCQYRNTDGASGPIKSTTLYDSFPRLEVLLQDVVLGGSSLGQETVPRAYVLTSPVSPSASIPHGFGNGTWKKLYQADPPTLPVGPEPYLPELEEEEQEVSAADLTSTTDAHPVEVNSARFKMQFHSRDSLTMKPDLCFAARGALYLVACAVNTSTYQDGFNFAPGQEVAGPPFNDRCIAVTGRCAYACMEQQTPRLDKCMLDGTISADELVEPPEEFEPPVNEGMAVNSFMFVLLLGFAVKLVTYFPGLFIPYKHSKTYSPEMTDELKYIAVCCPSGGETKAVVLRNLVGGISGMPKDCRSHFHIVFADEGHRHPQKIMFRKLVDVLEKIPDVPMTGNSGGKRSPRRARHGYKAGNLKMFTKLWTEQTRQTTLDGCNTDKIAARAAKLRKEDPEGNKKEADLLEAKLDRLAGLEALRTLQARNGWPRGSDVGVDGHREAAVLETALEALRAELAVGEKKVACKVMAAEAPRPMHLDDVECHKGQLREASDSEDSVSTSAPKPLYIMHYLARAKPDEDERTLKVQHVARGVWYYKIPQVDESRSQKTWLEWRQSAQEFVDGDADNRKYIVPLRTSRGKAGGLNFVENYLFDYSCRQEMEEVRPEAVDGEQPPEERFKYSLFGIADARHQFQPDFMQETIPFFFMKKTNKVNPRVAFTQCPQYFPEMPDEVDYLDTNNSNFFRMNCMLRNCCGGVSSCGTGGTWLIRDRRAGIKGTNRHGGGYGRWTLSSGAARASSRSSSTASSTRVAKLRTRRPVWTVLSRVSTLSTSTGASPTAWPRIQWTTWRQCSAGQRVASSCRCKPSWAASRAFT</sequence>
<comment type="caution">
    <text evidence="1">The sequence shown here is derived from an EMBL/GenBank/DDBJ whole genome shotgun (WGS) entry which is preliminary data.</text>
</comment>
<keyword evidence="2" id="KW-1185">Reference proteome</keyword>
<name>A0ABN9RWR0_9DINO</name>
<evidence type="ECO:0000313" key="2">
    <source>
        <dbReference type="Proteomes" id="UP001189429"/>
    </source>
</evidence>
<reference evidence="1" key="1">
    <citation type="submission" date="2023-10" db="EMBL/GenBank/DDBJ databases">
        <authorList>
            <person name="Chen Y."/>
            <person name="Shah S."/>
            <person name="Dougan E. K."/>
            <person name="Thang M."/>
            <person name="Chan C."/>
        </authorList>
    </citation>
    <scope>NUCLEOTIDE SEQUENCE [LARGE SCALE GENOMIC DNA]</scope>
</reference>
<protein>
    <submittedName>
        <fullName evidence="1">Uncharacterized protein</fullName>
    </submittedName>
</protein>
<dbReference type="Proteomes" id="UP001189429">
    <property type="component" value="Unassembled WGS sequence"/>
</dbReference>
<gene>
    <name evidence="1" type="ORF">PCOR1329_LOCUS24382</name>
</gene>
<accession>A0ABN9RWR0</accession>
<dbReference type="Gene3D" id="3.90.550.10">
    <property type="entry name" value="Spore Coat Polysaccharide Biosynthesis Protein SpsA, Chain A"/>
    <property type="match status" value="1"/>
</dbReference>